<evidence type="ECO:0000259" key="17">
    <source>
        <dbReference type="PROSITE" id="PS51212"/>
    </source>
</evidence>
<feature type="transmembrane region" description="Helical" evidence="13">
    <location>
        <begin position="3157"/>
        <end position="3176"/>
    </location>
</feature>
<feature type="compositionally biased region" description="Pro residues" evidence="12">
    <location>
        <begin position="3587"/>
        <end position="3596"/>
    </location>
</feature>
<dbReference type="InterPro" id="IPR013122">
    <property type="entry name" value="PKD1_2_channel"/>
</dbReference>
<dbReference type="GO" id="GO:0006816">
    <property type="term" value="P:calcium ion transport"/>
    <property type="evidence" value="ECO:0007669"/>
    <property type="project" value="TreeGrafter"/>
</dbReference>
<dbReference type="InterPro" id="IPR013783">
    <property type="entry name" value="Ig-like_fold"/>
</dbReference>
<dbReference type="Pfam" id="PF01477">
    <property type="entry name" value="PLAT"/>
    <property type="match status" value="1"/>
</dbReference>
<dbReference type="InterPro" id="IPR022409">
    <property type="entry name" value="PKD/Chitinase_dom"/>
</dbReference>
<evidence type="ECO:0000256" key="10">
    <source>
        <dbReference type="ARBA" id="ARBA00023273"/>
    </source>
</evidence>
<evidence type="ECO:0000256" key="13">
    <source>
        <dbReference type="SAM" id="Phobius"/>
    </source>
</evidence>
<keyword evidence="9 13" id="KW-0472">Membrane</keyword>
<dbReference type="Ensembl" id="ENSACLT00000045869.1">
    <property type="protein sequence ID" value="ENSACLP00000084106.1"/>
    <property type="gene ID" value="ENSACLG00000020920.2"/>
</dbReference>
<dbReference type="GO" id="GO:0005261">
    <property type="term" value="F:monoatomic cation channel activity"/>
    <property type="evidence" value="ECO:0007669"/>
    <property type="project" value="TreeGrafter"/>
</dbReference>
<dbReference type="SMART" id="SM00089">
    <property type="entry name" value="PKD"/>
    <property type="match status" value="12"/>
</dbReference>
<feature type="transmembrane region" description="Helical" evidence="13">
    <location>
        <begin position="2829"/>
        <end position="2850"/>
    </location>
</feature>
<feature type="transmembrane region" description="Helical" evidence="13">
    <location>
        <begin position="3386"/>
        <end position="3404"/>
    </location>
</feature>
<evidence type="ECO:0000313" key="19">
    <source>
        <dbReference type="Proteomes" id="UP000265100"/>
    </source>
</evidence>
<evidence type="ECO:0000256" key="11">
    <source>
        <dbReference type="PROSITE-ProRule" id="PRU00152"/>
    </source>
</evidence>
<dbReference type="NCBIfam" id="TIGR00864">
    <property type="entry name" value="PCC"/>
    <property type="match status" value="1"/>
</dbReference>
<dbReference type="SMART" id="SM00321">
    <property type="entry name" value="WSC"/>
    <property type="match status" value="1"/>
</dbReference>
<dbReference type="PROSITE" id="PS51111">
    <property type="entry name" value="REJ"/>
    <property type="match status" value="1"/>
</dbReference>
<feature type="transmembrane region" description="Helical" evidence="13">
    <location>
        <begin position="3490"/>
        <end position="3510"/>
    </location>
</feature>
<dbReference type="FunFam" id="2.60.60.20:FF:000012">
    <property type="entry name" value="polycystin-1 isoform X2"/>
    <property type="match status" value="1"/>
</dbReference>
<dbReference type="Pfam" id="PF20519">
    <property type="entry name" value="Polycystin_dom"/>
    <property type="match status" value="1"/>
</dbReference>
<feature type="domain" description="PKD" evidence="14">
    <location>
        <begin position="1270"/>
        <end position="1329"/>
    </location>
</feature>
<feature type="domain" description="PKD" evidence="14">
    <location>
        <begin position="996"/>
        <end position="1061"/>
    </location>
</feature>
<feature type="transmembrane region" description="Helical" evidence="13">
    <location>
        <begin position="3204"/>
        <end position="3223"/>
    </location>
</feature>
<feature type="transmembrane region" description="Helical" evidence="13">
    <location>
        <begin position="3044"/>
        <end position="3065"/>
    </location>
</feature>
<evidence type="ECO:0000256" key="3">
    <source>
        <dbReference type="ARBA" id="ARBA00007200"/>
    </source>
</evidence>
<dbReference type="PROSITE" id="PS50095">
    <property type="entry name" value="PLAT"/>
    <property type="match status" value="1"/>
</dbReference>
<evidence type="ECO:0000256" key="12">
    <source>
        <dbReference type="SAM" id="MobiDB-lite"/>
    </source>
</evidence>
<feature type="transmembrane region" description="Helical" evidence="13">
    <location>
        <begin position="2870"/>
        <end position="2892"/>
    </location>
</feature>
<dbReference type="InterPro" id="IPR000434">
    <property type="entry name" value="PC1"/>
</dbReference>
<dbReference type="PANTHER" id="PTHR46730:SF3">
    <property type="entry name" value="POLYCYSTIN-1"/>
    <property type="match status" value="1"/>
</dbReference>
<dbReference type="Pfam" id="PF02010">
    <property type="entry name" value="REJ"/>
    <property type="match status" value="1"/>
</dbReference>
<dbReference type="GO" id="GO:0005886">
    <property type="term" value="C:plasma membrane"/>
    <property type="evidence" value="ECO:0007669"/>
    <property type="project" value="UniProtKB-SubCell"/>
</dbReference>
<dbReference type="InterPro" id="IPR000203">
    <property type="entry name" value="GPS"/>
</dbReference>
<keyword evidence="10" id="KW-0966">Cell projection</keyword>
<evidence type="ECO:0000259" key="14">
    <source>
        <dbReference type="PROSITE" id="PS50093"/>
    </source>
</evidence>
<dbReference type="PANTHER" id="PTHR46730">
    <property type="entry name" value="POLYCYSTIN-1"/>
    <property type="match status" value="1"/>
</dbReference>
<evidence type="ECO:0000256" key="5">
    <source>
        <dbReference type="ARBA" id="ARBA00022692"/>
    </source>
</evidence>
<keyword evidence="19" id="KW-1185">Reference proteome</keyword>
<comment type="similarity">
    <text evidence="3">Belongs to the polycystin family.</text>
</comment>
<protein>
    <recommendedName>
        <fullName evidence="20">Polycystic kidney disease 1a</fullName>
    </recommendedName>
</protein>
<feature type="compositionally biased region" description="Polar residues" evidence="12">
    <location>
        <begin position="3808"/>
        <end position="3825"/>
    </location>
</feature>
<name>A0AAX7W4C8_ASTCA</name>
<dbReference type="InterPro" id="IPR035986">
    <property type="entry name" value="PKD_dom_sf"/>
</dbReference>
<dbReference type="PROSITE" id="PS50093">
    <property type="entry name" value="PKD"/>
    <property type="match status" value="8"/>
</dbReference>
<reference evidence="18" key="1">
    <citation type="submission" date="2018-05" db="EMBL/GenBank/DDBJ databases">
        <authorList>
            <person name="Datahose"/>
        </authorList>
    </citation>
    <scope>NUCLEOTIDE SEQUENCE</scope>
</reference>
<feature type="domain" description="REJ" evidence="16">
    <location>
        <begin position="1671"/>
        <end position="2374"/>
    </location>
</feature>
<feature type="region of interest" description="Disordered" evidence="12">
    <location>
        <begin position="3567"/>
        <end position="3617"/>
    </location>
</feature>
<feature type="region of interest" description="Disordered" evidence="12">
    <location>
        <begin position="3670"/>
        <end position="3871"/>
    </location>
</feature>
<feature type="compositionally biased region" description="Basic residues" evidence="12">
    <location>
        <begin position="3854"/>
        <end position="3871"/>
    </location>
</feature>
<dbReference type="CDD" id="cd00146">
    <property type="entry name" value="PKD"/>
    <property type="match status" value="10"/>
</dbReference>
<feature type="domain" description="PKD" evidence="14">
    <location>
        <begin position="913"/>
        <end position="977"/>
    </location>
</feature>
<dbReference type="InterPro" id="IPR001024">
    <property type="entry name" value="PLAT/LH2_dom"/>
</dbReference>
<feature type="domain" description="WSC" evidence="17">
    <location>
        <begin position="1"/>
        <end position="95"/>
    </location>
</feature>
<comment type="subcellular location">
    <subcellularLocation>
        <location evidence="2">Cell membrane</location>
        <topology evidence="2">Multi-pass membrane protein</topology>
    </subcellularLocation>
    <subcellularLocation>
        <location evidence="1">Cell projection</location>
        <location evidence="1">Cilium</location>
    </subcellularLocation>
</comment>
<feature type="domain" description="PKD" evidence="14">
    <location>
        <begin position="1614"/>
        <end position="1668"/>
    </location>
</feature>
<sequence>YAACLEDSNSGGLGRSELVIFSYSTFRNLTREQCHSVCFNESHRYGGLGEKHECLCSKNSDPNYISTSQCSAACTNPDVMKVCVKIIALSDSVYNLWCSVMYVFIFSLDNTKLLVLGCGGPACAPVALCVSTDTKSSDPSSCPRLQQWCPFQGRCLPLSNPCPPSSCPNCTLVQHLTAGTFRPRYILQDEVVFSLPAGSALHVLVRGFDILVSRGDVIALQHDAGPSSLLHCHSPDHDPDLLPDPELDIETLVKTGEAGWLEEVVCPVRVLYMERSTTQLQGSQLSAGLPQPGNYSLLVTSVEPSYSVSASCPLRVVAPLGLTILHPPVQNGTLYIQSNDTRLLLRVQSRDPTTVSWHGSNHSATFKSECPLDFLSNPALCQLGANPGSGGVVAEPSQFAVLDLSLKMEEHKDPVKVELEAHNNVIEASLKVIVHLEKPLRGLVVQPHPARRVLMESVVSYTASVLEGSNPTFKWTVDDKPYFTYYNTVLNVIYQNAAIYKLTVTAMNHVSMLTDHFNVTVDRLQPMVNLTVRGVPNVVPQGSTQTLTASVVMDMSVSATFRWSFGDGGYKEFEYKPPYSSSLFCQDSPNQVLLSNNITYNYSQPGIYTALVSVSNRYENITKSINMSVYSILTHVNIQTEPALLLAGKSAFFEAHPLPTPYGIHYEWHFGDGSVTQIGRRVPHTFTESGNFTVCVSVNNTISSNSACAEMFVYKEIEDLTAKSTSPTELHSPTKVWAHLRSGNNITWTFAMGDGKIYTQSEPNVSHTYTIDGNYTVNVTAMNAVSSGWTILPVQVFVFQVIRMEPSGCVREQTTVNFQAWVSGNASAHLYEWSFGDGSPNETHRGNPRVSHTYLASGNYHLSLLLSTGLNKTTKANFFTWVCVQPALTNISLTPEKSHYAVGDEIQFWVRAEPQFNYSYQWDFGKEEDPVLIHGSGSMVTAFKNPGLYMVTVNVFNNISSSNASAVIEVLMPIGPIVIQHNGTKYNNLTLGAPYTFISSSLASNVTYTWNFGDGNQLTGQNVLHTYNISGKYNITLKAANTVSQNDTTLTVIVIAPISGLRVNASLVKVPLNESVTFEAQMADGDRLNARFSWILCDHCTSIPGTYKMYYTFRSVGTFNIIVTAENDVGTAQANIFLFVQRELEGLQILAEETGREGGTRLDGCCFPTNRGLKLQAGLKEGTNMTFTWNIIRELDPDSSFNKTGKTVQLNFPKPGPCIILLWAANLLGQLSINRTIRFLEPAGDVHLQISKNPVAVNVSVNLTVLTTEGSDLQYRWSVDGHALQWNMPGKTHTFNTIGEKQVTVEVFNEVSSKTVSKRVSVQEVISGLIFSVTNGTQDSYIATGVSIFLQGKVVTGTNVTWTWLLDGKTETGKKTSVIFQEPKIATVTLNATNGVSSQVFSKEFFVQERIDKLDFKASKNVVAVNEKVDFIISMAAGSDVELILSISGDATVYAKPNQNYSHVFSRVGTYNANLTAHNQVTSKRINLHVEVMELVHGLSIEGISDAIAVGENKMFVAKILAGSSVTYLWTFDLHHHKSSHIGKEVNLAHYTPEEPGNLTIHLKVFNSLQGQEVTKWILVQNVLKSADLNAVPRNTLINKTVKFRAYILPVSYPVVCLWHFGDGSAPVRTNTTTVGYEYRHKGHYLVQVNCSNMVSWVLAQVEVNISVLECEEPEVHVVQAPRLSIWRFQPALVEANVDLKGCIRYGAQYLWQIFSGSSCDSEIMKDQSVTPGATIRLPVEVDMRRLQLSLPKMALAAGNYTLVFSLSYEGVPLRKAACLHLSIVSTRLVPIIEGGTYRVWSRTQDLQLSAEKSYDPNMDQSRQSLLHYHWECQNTSKHCSTLNFGLGSSGPVLGISGSELEAEVEYTFKLTISKDGLAPESTTQTVLVQSGHIPIVYLECVSCKAQSIYEVSQNSYVYLRGTCTNCKGVLRVRWSAMTLKNETLVLDSSSTTTGSDGMNLVLRQGVLRHNDSYVFTLHVTDSSLNGEGAASITLHHNKAPAGGECHLRAGGEAGVAYADLDGEGRRIRTLLDRVHFNCSGYSDLGDSETTLLYSLLVTRCKEEYCEDFCVYKGSSPEHSAFLPPGFSIAQHHVYVYITVEDHQGAAIILNLFESLLVVLPDPPSGYSSLPHWLSDLTDSKLKKLLEQGDSQRVRELSLVLITVLNETSRSSRVSQDERNHRVRVRSNITRALTALDLTTVSDIQQTSAALAQCTAVSREFICEECQNSTLNKLESMLDILQTDTKQGVVTPTEIADNILNIMGDLIHQVSQSASYSYLHPHPLRVAAKAYSLSSVLMLILMHGRVLNEEPLVLRGAEIAATGKLADPQSLLCYHGNNSPECQLFSIPRAFNKSLGRAAAGKSIMQLLFQVESNPFPFNYVANYTISTEVASMEFRTENGTQIPISGLDDSLAITVAINNSSIGELGSEGSGTGGVPTAGAVNISHCDSVIVRVSAGNSNRQAGLFVQLNFTIQEKNDKEEPFITAYLHSHEQPNEFNCTDTKRITLNMTSGQDLDHRDYTFFLSPETYDTTLDYFINVSTPCSSESLPVDVRLEVGVFASLCQYFSESEKQWRTDGMVPLAETNASRAVCRTKHLTSFAAGLFVPTNAISFKLPERSGAPSLVVLLVCLLGLICYIVAAAILHKLDQLDLRRAGVVPLCGRDGLFKYEVQVKTGWNQGAGTTAHVGISLYGRESRSGHRHLDSRGAFARNALDIFHIATDTSLGNVWKIRIWHDNKGLSPAWKLQYVLVKDLQTGSSHYFLVEDWLSVDNERTHGQVEMEVEASEEAVLLQLPRLLRYELQRALCESHLWVSLWERPTRSPFTRLQRATCCALLLQLFLLANTLWYSIVVDKRYGPRAVSRSSSLNGETVAAGVVTCLIVYPLYLLVFTLFRMSRSKVTQTLPNSVEIDDFLDNSMAGSSFLFFNGEVKSVTKTRGLKVTFGKDSTFTFSEEETEDRDWPELLSDTSVVGGAGHGAGMPRLKRGQGSRHLGVDMLSSFTLKYFLKFSVPDDLYLFCLWHRILLFTVVTDVCRPRRFPPWCGRAAMWGSWAGIALANGVSVWAGYGFSQNVAMMWLISCFASFFCSFLLLEPIKVLCEAVYYALCVRRLRPEDQDVLVEFPRVERVVQRVPRVRPPQGFALSQARHQARKVHMLHTMLKNFLVYMFFLLVVVLLNYSDSAKDTHSLRLRTQLQRALHTPEYHNISSWWMLMFCLVLFLTSDVVHQLNRSLEEAASSLKQLQQLHWLDSRTRAVFVEFSLYNVNTNLLAVFSFLFEFPVSERAQSSFDLIVITLWPITGLDLQLLLMIILLALVLYFLVRGILGFLREGYRYLLSAWRLLGICKLSLAASVFGIHLCRCIIAKQQWTSYLKHPRDTFTDFYPLARQTQMYTVMSALLLFILVLKASHQLRFLREWAVFGRALRRSVWELLGVALALLLLVLAYSHTGHLLFHSVLDGYSNVISASLSLLGSGWCGLLSWRPAWIITGPSTFSALLFHISFAIFRLVLLWLVTSVLLRNYRRARAELYRPAVDLQDYEMVELFLRRLKMWMGLSRAKEFRHKVRFEGMELPPSRSSSTSDCKSLCLPPLDSPDSPPTPDSVDAGSEASWRPASSSPCSLTEAPGIGLGLERAETEASLRRLLPTLDALLQQLDRVTVTTEDLYHIECKLERAQRKRRRRGRERDDGVKGCRSEGGQRGEGEAWKEQKRGKEKNKGSRKGKKVDKSELPKECGSSAAIPKKTPVATPVPFLKPRPSSASTNPPVPQLSAKPSISVPPPTPVTDKSSDSSSLPLSSANTSSSHVPPPKTPTALPSTRAPTPSLPSTPITRNWDLPAERETLPSSSLFNHPAHTTTIPTRKRKRKPPSLKNKVHPT</sequence>
<feature type="transmembrane region" description="Helical" evidence="13">
    <location>
        <begin position="3253"/>
        <end position="3274"/>
    </location>
</feature>
<keyword evidence="7 13" id="KW-1133">Transmembrane helix</keyword>
<keyword evidence="4" id="KW-1003">Cell membrane</keyword>
<dbReference type="SMART" id="SM00303">
    <property type="entry name" value="GPS"/>
    <property type="match status" value="1"/>
</dbReference>
<evidence type="ECO:0000259" key="16">
    <source>
        <dbReference type="PROSITE" id="PS51111"/>
    </source>
</evidence>
<dbReference type="InterPro" id="IPR014010">
    <property type="entry name" value="REJ_dom"/>
</dbReference>
<feature type="transmembrane region" description="Helical" evidence="13">
    <location>
        <begin position="3425"/>
        <end position="3444"/>
    </location>
</feature>
<evidence type="ECO:0000256" key="6">
    <source>
        <dbReference type="ARBA" id="ARBA00022737"/>
    </source>
</evidence>
<reference evidence="18" key="2">
    <citation type="submission" date="2025-08" db="UniProtKB">
        <authorList>
            <consortium name="Ensembl"/>
        </authorList>
    </citation>
    <scope>IDENTIFICATION</scope>
</reference>
<feature type="domain" description="PKD" evidence="14">
    <location>
        <begin position="559"/>
        <end position="629"/>
    </location>
</feature>
<comment type="caution">
    <text evidence="11">Lacks conserved residue(s) required for the propagation of feature annotation.</text>
</comment>
<evidence type="ECO:0000256" key="1">
    <source>
        <dbReference type="ARBA" id="ARBA00004138"/>
    </source>
</evidence>
<dbReference type="FunFam" id="2.60.40.10:FF:002088">
    <property type="entry name" value="Polycystic kidney disease 1a"/>
    <property type="match status" value="1"/>
</dbReference>
<reference evidence="18" key="3">
    <citation type="submission" date="2025-09" db="UniProtKB">
        <authorList>
            <consortium name="Ensembl"/>
        </authorList>
    </citation>
    <scope>IDENTIFICATION</scope>
</reference>
<feature type="transmembrane region" description="Helical" evidence="13">
    <location>
        <begin position="3071"/>
        <end position="3090"/>
    </location>
</feature>
<proteinExistence type="inferred from homology"/>
<accession>A0AAX7W4C8</accession>
<dbReference type="InterPro" id="IPR036392">
    <property type="entry name" value="PLAT/LH2_dom_sf"/>
</dbReference>
<dbReference type="Pfam" id="PF00801">
    <property type="entry name" value="PKD"/>
    <property type="match status" value="10"/>
</dbReference>
<dbReference type="PRINTS" id="PR00500">
    <property type="entry name" value="POLYCYSTIN1"/>
</dbReference>
<dbReference type="GeneTree" id="ENSGT00940000167012"/>
<evidence type="ECO:0000256" key="4">
    <source>
        <dbReference type="ARBA" id="ARBA00022475"/>
    </source>
</evidence>
<feature type="domain" description="PKD" evidence="14">
    <location>
        <begin position="815"/>
        <end position="877"/>
    </location>
</feature>
<dbReference type="SMART" id="SM00308">
    <property type="entry name" value="LH2"/>
    <property type="match status" value="1"/>
</dbReference>
<dbReference type="SUPFAM" id="SSF49723">
    <property type="entry name" value="Lipase/lipooxygenase domain (PLAT/LH2 domain)"/>
    <property type="match status" value="1"/>
</dbReference>
<dbReference type="Gene3D" id="2.60.60.20">
    <property type="entry name" value="PLAT/LH2 domain"/>
    <property type="match status" value="1"/>
</dbReference>
<dbReference type="InterPro" id="IPR000601">
    <property type="entry name" value="PKD_dom"/>
</dbReference>
<feature type="compositionally biased region" description="Low complexity" evidence="12">
    <location>
        <begin position="3778"/>
        <end position="3798"/>
    </location>
</feature>
<feature type="transmembrane region" description="Helical" evidence="13">
    <location>
        <begin position="3346"/>
        <end position="3366"/>
    </location>
</feature>
<feature type="domain" description="PKD" evidence="14">
    <location>
        <begin position="742"/>
        <end position="787"/>
    </location>
</feature>
<feature type="transmembrane region" description="Helical" evidence="13">
    <location>
        <begin position="2623"/>
        <end position="2643"/>
    </location>
</feature>
<evidence type="ECO:0000313" key="18">
    <source>
        <dbReference type="Ensembl" id="ENSACLP00000084106.1"/>
    </source>
</evidence>
<dbReference type="Pfam" id="PF08016">
    <property type="entry name" value="PKD_channel"/>
    <property type="match status" value="1"/>
</dbReference>
<keyword evidence="8" id="KW-0969">Cilium</keyword>
<feature type="domain" description="PLAT" evidence="15">
    <location>
        <begin position="2666"/>
        <end position="2781"/>
    </location>
</feature>
<evidence type="ECO:0008006" key="20">
    <source>
        <dbReference type="Google" id="ProtNLM"/>
    </source>
</evidence>
<evidence type="ECO:0000256" key="2">
    <source>
        <dbReference type="ARBA" id="ARBA00004651"/>
    </source>
</evidence>
<keyword evidence="5 13" id="KW-0812">Transmembrane</keyword>
<feature type="transmembrane region" description="Helical" evidence="13">
    <location>
        <begin position="3303"/>
        <end position="3325"/>
    </location>
</feature>
<dbReference type="PROSITE" id="PS51212">
    <property type="entry name" value="WSC"/>
    <property type="match status" value="1"/>
</dbReference>
<feature type="compositionally biased region" description="Basic and acidic residues" evidence="12">
    <location>
        <begin position="3679"/>
        <end position="3712"/>
    </location>
</feature>
<evidence type="ECO:0000256" key="7">
    <source>
        <dbReference type="ARBA" id="ARBA00022989"/>
    </source>
</evidence>
<dbReference type="SUPFAM" id="SSF49299">
    <property type="entry name" value="PKD domain"/>
    <property type="match status" value="10"/>
</dbReference>
<keyword evidence="6" id="KW-0677">Repeat</keyword>
<dbReference type="Proteomes" id="UP000265100">
    <property type="component" value="Chromosome 6"/>
</dbReference>
<feature type="domain" description="PKD" evidence="14">
    <location>
        <begin position="647"/>
        <end position="720"/>
    </location>
</feature>
<evidence type="ECO:0000256" key="9">
    <source>
        <dbReference type="ARBA" id="ARBA00023136"/>
    </source>
</evidence>
<dbReference type="InterPro" id="IPR002859">
    <property type="entry name" value="PKD/REJ-like"/>
</dbReference>
<evidence type="ECO:0000259" key="15">
    <source>
        <dbReference type="PROSITE" id="PS50095"/>
    </source>
</evidence>
<dbReference type="InterPro" id="IPR006228">
    <property type="entry name" value="Polycystin_cat"/>
</dbReference>
<evidence type="ECO:0000256" key="8">
    <source>
        <dbReference type="ARBA" id="ARBA00023069"/>
    </source>
</evidence>
<dbReference type="InterPro" id="IPR002889">
    <property type="entry name" value="WSC_carb-bd"/>
</dbReference>
<dbReference type="InterPro" id="IPR046791">
    <property type="entry name" value="Polycystin_dom"/>
</dbReference>
<dbReference type="Gene3D" id="2.60.40.10">
    <property type="entry name" value="Immunoglobulins"/>
    <property type="match status" value="7"/>
</dbReference>
<feature type="transmembrane region" description="Helical" evidence="13">
    <location>
        <begin position="3456"/>
        <end position="3478"/>
    </location>
</feature>
<organism evidence="18 19">
    <name type="scientific">Astatotilapia calliptera</name>
    <name type="common">Eastern happy</name>
    <name type="synonym">Chromis callipterus</name>
    <dbReference type="NCBI Taxonomy" id="8154"/>
    <lineage>
        <taxon>Eukaryota</taxon>
        <taxon>Metazoa</taxon>
        <taxon>Chordata</taxon>
        <taxon>Craniata</taxon>
        <taxon>Vertebrata</taxon>
        <taxon>Euteleostomi</taxon>
        <taxon>Actinopterygii</taxon>
        <taxon>Neopterygii</taxon>
        <taxon>Teleostei</taxon>
        <taxon>Neoteleostei</taxon>
        <taxon>Acanthomorphata</taxon>
        <taxon>Ovalentaria</taxon>
        <taxon>Cichlomorphae</taxon>
        <taxon>Cichliformes</taxon>
        <taxon>Cichlidae</taxon>
        <taxon>African cichlids</taxon>
        <taxon>Pseudocrenilabrinae</taxon>
        <taxon>Haplochromini</taxon>
        <taxon>Astatotilapia</taxon>
    </lineage>
</organism>
<dbReference type="GO" id="GO:0005929">
    <property type="term" value="C:cilium"/>
    <property type="evidence" value="ECO:0007669"/>
    <property type="project" value="UniProtKB-SubCell"/>
</dbReference>